<dbReference type="EMBL" id="CP036274">
    <property type="protein sequence ID" value="QDU31933.1"/>
    <property type="molecule type" value="Genomic_DNA"/>
</dbReference>
<dbReference type="InterPro" id="IPR002123">
    <property type="entry name" value="Plipid/glycerol_acylTrfase"/>
</dbReference>
<dbReference type="RefSeq" id="WP_145099916.1">
    <property type="nucleotide sequence ID" value="NZ_CP036274.1"/>
</dbReference>
<dbReference type="AlphaFoldDB" id="A0A517YNZ7"/>
<accession>A0A517YNZ7</accession>
<evidence type="ECO:0000259" key="1">
    <source>
        <dbReference type="SMART" id="SM00563"/>
    </source>
</evidence>
<organism evidence="2 3">
    <name type="scientific">Anatilimnocola aggregata</name>
    <dbReference type="NCBI Taxonomy" id="2528021"/>
    <lineage>
        <taxon>Bacteria</taxon>
        <taxon>Pseudomonadati</taxon>
        <taxon>Planctomycetota</taxon>
        <taxon>Planctomycetia</taxon>
        <taxon>Pirellulales</taxon>
        <taxon>Pirellulaceae</taxon>
        <taxon>Anatilimnocola</taxon>
    </lineage>
</organism>
<keyword evidence="3" id="KW-1185">Reference proteome</keyword>
<dbReference type="OrthoDB" id="9806008at2"/>
<evidence type="ECO:0000313" key="3">
    <source>
        <dbReference type="Proteomes" id="UP000315017"/>
    </source>
</evidence>
<dbReference type="Pfam" id="PF01553">
    <property type="entry name" value="Acyltransferase"/>
    <property type="match status" value="1"/>
</dbReference>
<keyword evidence="2" id="KW-0808">Transferase</keyword>
<dbReference type="Proteomes" id="UP000315017">
    <property type="component" value="Chromosome"/>
</dbReference>
<evidence type="ECO:0000313" key="2">
    <source>
        <dbReference type="EMBL" id="QDU31933.1"/>
    </source>
</evidence>
<name>A0A517YNZ7_9BACT</name>
<sequence>MQKIIVEKPYRFTPAFHSWVFPWFFQLIRLPYNYLRWKEGVVEHEIRGVEFLQASLAAKHAILITPNHPRTADPVAMGFLSKAAHCELYAMASWHLFQHGWLNSTIIRMMGAFSVNREGVDRQAINTAIDLLSSGRRPLVIFPEGATSRTADYLHALLDGVAFIARAAAKKRSKMTPPGKVVVHPVAVKYLFRGNLASAADQVLTRIEQRLSWQPQRQLDLMSRVSKTGLALLSLKEIEYFGQTQTGTLAERLQKLIDRLLRPLEEHWLGSAQEGTTVPRVRTLRTKILPEMVANTIAADERARRWRDLADLYLAQQLSSYPPEYLTTRPSVDRILETIEKLEEDLTDKCQIHGHLKVILEVGPAIEVTAERDRKATIDPLMLAIQQNLQGMLDKLALESPVLDEQTAAAILPNVRASVGVQ</sequence>
<dbReference type="GO" id="GO:0016746">
    <property type="term" value="F:acyltransferase activity"/>
    <property type="evidence" value="ECO:0007669"/>
    <property type="project" value="UniProtKB-KW"/>
</dbReference>
<dbReference type="CDD" id="cd07989">
    <property type="entry name" value="LPLAT_AGPAT-like"/>
    <property type="match status" value="1"/>
</dbReference>
<dbReference type="SMART" id="SM00563">
    <property type="entry name" value="PlsC"/>
    <property type="match status" value="1"/>
</dbReference>
<proteinExistence type="predicted"/>
<dbReference type="KEGG" id="aagg:ETAA8_70950"/>
<protein>
    <submittedName>
        <fullName evidence="2">Acyltransferase</fullName>
    </submittedName>
</protein>
<dbReference type="SUPFAM" id="SSF69593">
    <property type="entry name" value="Glycerol-3-phosphate (1)-acyltransferase"/>
    <property type="match status" value="1"/>
</dbReference>
<feature type="domain" description="Phospholipid/glycerol acyltransferase" evidence="1">
    <location>
        <begin position="62"/>
        <end position="191"/>
    </location>
</feature>
<gene>
    <name evidence="2" type="ORF">ETAA8_70950</name>
</gene>
<keyword evidence="2" id="KW-0012">Acyltransferase</keyword>
<reference evidence="2 3" key="1">
    <citation type="submission" date="2019-02" db="EMBL/GenBank/DDBJ databases">
        <title>Deep-cultivation of Planctomycetes and their phenomic and genomic characterization uncovers novel biology.</title>
        <authorList>
            <person name="Wiegand S."/>
            <person name="Jogler M."/>
            <person name="Boedeker C."/>
            <person name="Pinto D."/>
            <person name="Vollmers J."/>
            <person name="Rivas-Marin E."/>
            <person name="Kohn T."/>
            <person name="Peeters S.H."/>
            <person name="Heuer A."/>
            <person name="Rast P."/>
            <person name="Oberbeckmann S."/>
            <person name="Bunk B."/>
            <person name="Jeske O."/>
            <person name="Meyerdierks A."/>
            <person name="Storesund J.E."/>
            <person name="Kallscheuer N."/>
            <person name="Luecker S."/>
            <person name="Lage O.M."/>
            <person name="Pohl T."/>
            <person name="Merkel B.J."/>
            <person name="Hornburger P."/>
            <person name="Mueller R.-W."/>
            <person name="Bruemmer F."/>
            <person name="Labrenz M."/>
            <person name="Spormann A.M."/>
            <person name="Op den Camp H."/>
            <person name="Overmann J."/>
            <person name="Amann R."/>
            <person name="Jetten M.S.M."/>
            <person name="Mascher T."/>
            <person name="Medema M.H."/>
            <person name="Devos D.P."/>
            <person name="Kaster A.-K."/>
            <person name="Ovreas L."/>
            <person name="Rohde M."/>
            <person name="Galperin M.Y."/>
            <person name="Jogler C."/>
        </authorList>
    </citation>
    <scope>NUCLEOTIDE SEQUENCE [LARGE SCALE GENOMIC DNA]</scope>
    <source>
        <strain evidence="2 3">ETA_A8</strain>
    </source>
</reference>